<dbReference type="EMBL" id="BAAAZD010000001">
    <property type="protein sequence ID" value="GAA3999989.1"/>
    <property type="molecule type" value="Genomic_DNA"/>
</dbReference>
<accession>A0ABP7RN96</accession>
<dbReference type="PANTHER" id="PTHR38340:SF1">
    <property type="entry name" value="S-LAYER PROTEIN"/>
    <property type="match status" value="1"/>
</dbReference>
<name>A0ABP7RN96_9SPHN</name>
<dbReference type="InterPro" id="IPR011049">
    <property type="entry name" value="Serralysin-like_metalloprot_C"/>
</dbReference>
<proteinExistence type="predicted"/>
<evidence type="ECO:0000313" key="4">
    <source>
        <dbReference type="EMBL" id="GAA3999989.1"/>
    </source>
</evidence>
<evidence type="ECO:0000313" key="5">
    <source>
        <dbReference type="Proteomes" id="UP001501310"/>
    </source>
</evidence>
<organism evidence="4 5">
    <name type="scientific">Sphingomonas humi</name>
    <dbReference type="NCBI Taxonomy" id="335630"/>
    <lineage>
        <taxon>Bacteria</taxon>
        <taxon>Pseudomonadati</taxon>
        <taxon>Pseudomonadota</taxon>
        <taxon>Alphaproteobacteria</taxon>
        <taxon>Sphingomonadales</taxon>
        <taxon>Sphingomonadaceae</taxon>
        <taxon>Sphingomonas</taxon>
    </lineage>
</organism>
<sequence length="568" mass="57465">MNDGLQTSSATTTTAGDDVITGTDGNDTLVGGAGADTISGGAGNDFLWSAELNQDDNGRERDVLNGGTGDDFLSAGVGDDVDGGDGIDTLRLSLAGSQTGVSFSTTFLVTPPSATIAGVGTFSGIELVSSIRATDFNDLIFLHYQTSVMTINLGAGNDQLALNNGGAIVNAGEGDDYIAALRGTDYIDGGNGQDRVDFSNAASALNLTLAAPGQITIGPLGTQLINVEGIGGSPFDDQITGNILNNYLGGLGGNDRLSGLGGDDTLAGGAGQDNLSGGDGNDLLLGGIGADTMIGGTGNDAFEVDDTGDIVFEQAGEGNDTIFAYVDYTLPSDVETLDMRYGFQSFGYGNASNNFIVGNDADNRLSGFDGNDRIEGGAGNDVLDGGNGVDVLLGGLGADTMNGGAGDDFYELDNPGDVIFEAVNAGASDVVYAYVDYILPTNVEHLVMLYGNQRSGTGNAGDNIIIGNAQANVIEGGSGYDTLTGNAGSDMFIIKPGFGVDVITDFKAGAGSDDAVLFSKALFSSFSQIIGNAAQVGADTWIGDGNGNTVVLVGVTLGSLHPDDFGFF</sequence>
<gene>
    <name evidence="4" type="ORF">GCM10022211_07720</name>
</gene>
<dbReference type="SUPFAM" id="SSF51120">
    <property type="entry name" value="beta-Roll"/>
    <property type="match status" value="4"/>
</dbReference>
<evidence type="ECO:0000256" key="3">
    <source>
        <dbReference type="SAM" id="MobiDB-lite"/>
    </source>
</evidence>
<feature type="region of interest" description="Disordered" evidence="3">
    <location>
        <begin position="1"/>
        <end position="24"/>
    </location>
</feature>
<dbReference type="PANTHER" id="PTHR38340">
    <property type="entry name" value="S-LAYER PROTEIN"/>
    <property type="match status" value="1"/>
</dbReference>
<dbReference type="PROSITE" id="PS00330">
    <property type="entry name" value="HEMOLYSIN_CALCIUM"/>
    <property type="match status" value="7"/>
</dbReference>
<dbReference type="Gene3D" id="2.150.10.10">
    <property type="entry name" value="Serralysin-like metalloprotease, C-terminal"/>
    <property type="match status" value="4"/>
</dbReference>
<dbReference type="InterPro" id="IPR001343">
    <property type="entry name" value="Hemolysn_Ca-bd"/>
</dbReference>
<dbReference type="InterPro" id="IPR050557">
    <property type="entry name" value="RTX_toxin/Mannuronan_C5-epim"/>
</dbReference>
<dbReference type="Pfam" id="PF00353">
    <property type="entry name" value="HemolysinCabind"/>
    <property type="match status" value="7"/>
</dbReference>
<dbReference type="PRINTS" id="PR00313">
    <property type="entry name" value="CABNDNGRPT"/>
</dbReference>
<dbReference type="Proteomes" id="UP001501310">
    <property type="component" value="Unassembled WGS sequence"/>
</dbReference>
<keyword evidence="5" id="KW-1185">Reference proteome</keyword>
<dbReference type="InterPro" id="IPR018511">
    <property type="entry name" value="Hemolysin-typ_Ca-bd_CS"/>
</dbReference>
<dbReference type="RefSeq" id="WP_344708841.1">
    <property type="nucleotide sequence ID" value="NZ_BAAAZD010000001.1"/>
</dbReference>
<evidence type="ECO:0008006" key="6">
    <source>
        <dbReference type="Google" id="ProtNLM"/>
    </source>
</evidence>
<protein>
    <recommendedName>
        <fullName evidence="6">Calcium-binding protein</fullName>
    </recommendedName>
</protein>
<evidence type="ECO:0000256" key="1">
    <source>
        <dbReference type="ARBA" id="ARBA00004613"/>
    </source>
</evidence>
<evidence type="ECO:0000256" key="2">
    <source>
        <dbReference type="ARBA" id="ARBA00022525"/>
    </source>
</evidence>
<comment type="subcellular location">
    <subcellularLocation>
        <location evidence="1">Secreted</location>
    </subcellularLocation>
</comment>
<reference evidence="5" key="1">
    <citation type="journal article" date="2019" name="Int. J. Syst. Evol. Microbiol.">
        <title>The Global Catalogue of Microorganisms (GCM) 10K type strain sequencing project: providing services to taxonomists for standard genome sequencing and annotation.</title>
        <authorList>
            <consortium name="The Broad Institute Genomics Platform"/>
            <consortium name="The Broad Institute Genome Sequencing Center for Infectious Disease"/>
            <person name="Wu L."/>
            <person name="Ma J."/>
        </authorList>
    </citation>
    <scope>NUCLEOTIDE SEQUENCE [LARGE SCALE GENOMIC DNA]</scope>
    <source>
        <strain evidence="5">JCM 16603</strain>
    </source>
</reference>
<comment type="caution">
    <text evidence="4">The sequence shown here is derived from an EMBL/GenBank/DDBJ whole genome shotgun (WGS) entry which is preliminary data.</text>
</comment>
<keyword evidence="2" id="KW-0964">Secreted</keyword>